<name>A0A9J5WJX6_SOLCO</name>
<evidence type="ECO:0000313" key="3">
    <source>
        <dbReference type="Proteomes" id="UP000824120"/>
    </source>
</evidence>
<feature type="compositionally biased region" description="Basic and acidic residues" evidence="1">
    <location>
        <begin position="123"/>
        <end position="140"/>
    </location>
</feature>
<keyword evidence="3" id="KW-1185">Reference proteome</keyword>
<dbReference type="Proteomes" id="UP000824120">
    <property type="component" value="Chromosome 11"/>
</dbReference>
<feature type="region of interest" description="Disordered" evidence="1">
    <location>
        <begin position="106"/>
        <end position="140"/>
    </location>
</feature>
<evidence type="ECO:0000256" key="1">
    <source>
        <dbReference type="SAM" id="MobiDB-lite"/>
    </source>
</evidence>
<organism evidence="2 3">
    <name type="scientific">Solanum commersonii</name>
    <name type="common">Commerson's wild potato</name>
    <name type="synonym">Commerson's nightshade</name>
    <dbReference type="NCBI Taxonomy" id="4109"/>
    <lineage>
        <taxon>Eukaryota</taxon>
        <taxon>Viridiplantae</taxon>
        <taxon>Streptophyta</taxon>
        <taxon>Embryophyta</taxon>
        <taxon>Tracheophyta</taxon>
        <taxon>Spermatophyta</taxon>
        <taxon>Magnoliopsida</taxon>
        <taxon>eudicotyledons</taxon>
        <taxon>Gunneridae</taxon>
        <taxon>Pentapetalae</taxon>
        <taxon>asterids</taxon>
        <taxon>lamiids</taxon>
        <taxon>Solanales</taxon>
        <taxon>Solanaceae</taxon>
        <taxon>Solanoideae</taxon>
        <taxon>Solaneae</taxon>
        <taxon>Solanum</taxon>
    </lineage>
</organism>
<proteinExistence type="predicted"/>
<accession>A0A9J5WJX6</accession>
<dbReference type="AlphaFoldDB" id="A0A9J5WJX6"/>
<evidence type="ECO:0000313" key="2">
    <source>
        <dbReference type="EMBL" id="KAG5575575.1"/>
    </source>
</evidence>
<gene>
    <name evidence="2" type="ORF">H5410_055709</name>
</gene>
<dbReference type="EMBL" id="JACXVP010000011">
    <property type="protein sequence ID" value="KAG5575575.1"/>
    <property type="molecule type" value="Genomic_DNA"/>
</dbReference>
<protein>
    <submittedName>
        <fullName evidence="2">Uncharacterized protein</fullName>
    </submittedName>
</protein>
<comment type="caution">
    <text evidence="2">The sequence shown here is derived from an EMBL/GenBank/DDBJ whole genome shotgun (WGS) entry which is preliminary data.</text>
</comment>
<sequence>MALYVEFCSEKIVGFVPEISGFEQAKIIYEKVVNTEQTLDLVFASDLPRVEMLKTEMESHLHQHLLSESHCCSLFMTKLVVFWQNNKRPLRSVKYHASSETARVEVNVGGRKERKVSSNIESDSSRRVDNIEDRQVKAES</sequence>
<reference evidence="2 3" key="1">
    <citation type="submission" date="2020-09" db="EMBL/GenBank/DDBJ databases">
        <title>De no assembly of potato wild relative species, Solanum commersonii.</title>
        <authorList>
            <person name="Cho K."/>
        </authorList>
    </citation>
    <scope>NUCLEOTIDE SEQUENCE [LARGE SCALE GENOMIC DNA]</scope>
    <source>
        <strain evidence="2">LZ3.2</strain>
        <tissue evidence="2">Leaf</tissue>
    </source>
</reference>